<name>A0A556SZA0_9GAMM</name>
<protein>
    <submittedName>
        <fullName evidence="1">Uncharacterized protein</fullName>
    </submittedName>
</protein>
<gene>
    <name evidence="1" type="ORF">FPQ15_01220</name>
</gene>
<accession>A0A556SZA0</accession>
<dbReference type="Proteomes" id="UP000319483">
    <property type="component" value="Unassembled WGS sequence"/>
</dbReference>
<evidence type="ECO:0000313" key="1">
    <source>
        <dbReference type="EMBL" id="TSK06484.1"/>
    </source>
</evidence>
<sequence length="150" mass="17233">MTLGDYIGIYHDFAIFKYVDIFSDKQLDKLIAVEFKNGDLKKSYTTKIPFPKYNQSFINNDNKQINIIAKSEENCWLHRQIDEKGTVLQSRIIDIACNDYPNCVLNLSFYESSCVVTHGEGGIFYLITLTPQGEATRDKLFDVGSPLFWV</sequence>
<reference evidence="1 2" key="1">
    <citation type="submission" date="2019-07" db="EMBL/GenBank/DDBJ databases">
        <title>Gilliamella genomes.</title>
        <authorList>
            <person name="Zheng H."/>
        </authorList>
    </citation>
    <scope>NUCLEOTIDE SEQUENCE [LARGE SCALE GENOMIC DNA]</scope>
    <source>
        <strain evidence="1 2">W8127</strain>
    </source>
</reference>
<organism evidence="1 2">
    <name type="scientific">Gilliamella apicola</name>
    <dbReference type="NCBI Taxonomy" id="1196095"/>
    <lineage>
        <taxon>Bacteria</taxon>
        <taxon>Pseudomonadati</taxon>
        <taxon>Pseudomonadota</taxon>
        <taxon>Gammaproteobacteria</taxon>
        <taxon>Orbales</taxon>
        <taxon>Orbaceae</taxon>
        <taxon>Gilliamella</taxon>
    </lineage>
</organism>
<evidence type="ECO:0000313" key="2">
    <source>
        <dbReference type="Proteomes" id="UP000319483"/>
    </source>
</evidence>
<dbReference type="EMBL" id="VMHM01000001">
    <property type="protein sequence ID" value="TSK06484.1"/>
    <property type="molecule type" value="Genomic_DNA"/>
</dbReference>
<dbReference type="AlphaFoldDB" id="A0A556SZA0"/>
<proteinExistence type="predicted"/>
<dbReference type="RefSeq" id="WP_144091243.1">
    <property type="nucleotide sequence ID" value="NZ_CAMLRN010000011.1"/>
</dbReference>
<comment type="caution">
    <text evidence="1">The sequence shown here is derived from an EMBL/GenBank/DDBJ whole genome shotgun (WGS) entry which is preliminary data.</text>
</comment>